<evidence type="ECO:0000256" key="9">
    <source>
        <dbReference type="PIRSR" id="PIRSR500133-3"/>
    </source>
</evidence>
<evidence type="ECO:0000256" key="8">
    <source>
        <dbReference type="PIRSR" id="PIRSR500133-1"/>
    </source>
</evidence>
<evidence type="ECO:0000256" key="2">
    <source>
        <dbReference type="ARBA" id="ARBA00006601"/>
    </source>
</evidence>
<dbReference type="AlphaFoldDB" id="A0A316V1N0"/>
<dbReference type="Pfam" id="PF00984">
    <property type="entry name" value="UDPG_MGDP_dh"/>
    <property type="match status" value="1"/>
</dbReference>
<dbReference type="InterPro" id="IPR014026">
    <property type="entry name" value="UDP-Glc/GDP-Man_DH_dimer"/>
</dbReference>
<keyword evidence="12" id="KW-1185">Reference proteome</keyword>
<dbReference type="InterPro" id="IPR001732">
    <property type="entry name" value="UDP-Glc/GDP-Man_DH_N"/>
</dbReference>
<dbReference type="FunFam" id="3.40.50.720:FF:000193">
    <property type="entry name" value="UDP-glucose 6-dehydrogenase"/>
    <property type="match status" value="1"/>
</dbReference>
<dbReference type="STRING" id="1569628.A0A316V1N0"/>
<dbReference type="FunFam" id="3.40.50.720:FF:000032">
    <property type="entry name" value="UDP-glucose 6-dehydrogenase"/>
    <property type="match status" value="1"/>
</dbReference>
<feature type="domain" description="UDP-glucose/GDP-mannose dehydrogenase C-terminal" evidence="10">
    <location>
        <begin position="367"/>
        <end position="488"/>
    </location>
</feature>
<dbReference type="OrthoDB" id="5059218at2759"/>
<comment type="pathway">
    <text evidence="1">Nucleotide-sugar biosynthesis; UDP-alpha-D-glucuronate biosynthesis; UDP-alpha-D-glucuronate from UDP-alpha-D-glucose: step 1/1.</text>
</comment>
<evidence type="ECO:0000313" key="11">
    <source>
        <dbReference type="EMBL" id="PWN30083.1"/>
    </source>
</evidence>
<evidence type="ECO:0000259" key="10">
    <source>
        <dbReference type="SMART" id="SM00984"/>
    </source>
</evidence>
<feature type="binding site" evidence="9">
    <location>
        <position position="62"/>
    </location>
    <ligand>
        <name>NAD(+)</name>
        <dbReference type="ChEBI" id="CHEBI:57540"/>
    </ligand>
</feature>
<dbReference type="InterPro" id="IPR028356">
    <property type="entry name" value="UDPglc_DH_euk"/>
</dbReference>
<feature type="binding site" evidence="9">
    <location>
        <position position="381"/>
    </location>
    <ligand>
        <name>NAD(+)</name>
        <dbReference type="ChEBI" id="CHEBI:57540"/>
    </ligand>
</feature>
<dbReference type="InterPro" id="IPR008927">
    <property type="entry name" value="6-PGluconate_DH-like_C_sf"/>
</dbReference>
<organism evidence="11 12">
    <name type="scientific">Jaminaea rosea</name>
    <dbReference type="NCBI Taxonomy" id="1569628"/>
    <lineage>
        <taxon>Eukaryota</taxon>
        <taxon>Fungi</taxon>
        <taxon>Dikarya</taxon>
        <taxon>Basidiomycota</taxon>
        <taxon>Ustilaginomycotina</taxon>
        <taxon>Exobasidiomycetes</taxon>
        <taxon>Microstromatales</taxon>
        <taxon>Microstromatales incertae sedis</taxon>
        <taxon>Jaminaea</taxon>
    </lineage>
</organism>
<dbReference type="InterPro" id="IPR014027">
    <property type="entry name" value="UDP-Glc/GDP-Man_DH_C"/>
</dbReference>
<comment type="similarity">
    <text evidence="2 7">Belongs to the UDP-glucose/GDP-mannose dehydrogenase family.</text>
</comment>
<dbReference type="Gene3D" id="1.20.5.100">
    <property type="entry name" value="Cytochrome c1, transmembrane anchor, C-terminal"/>
    <property type="match status" value="1"/>
</dbReference>
<dbReference type="PANTHER" id="PTHR11374">
    <property type="entry name" value="UDP-GLUCOSE DEHYDROGENASE/UDP-MANNAC DEHYDROGENASE"/>
    <property type="match status" value="1"/>
</dbReference>
<gene>
    <name evidence="11" type="ORF">BDZ90DRAFT_244869</name>
</gene>
<dbReference type="PANTHER" id="PTHR11374:SF3">
    <property type="entry name" value="UDP-GLUCOSE 6-DEHYDROGENASE"/>
    <property type="match status" value="1"/>
</dbReference>
<dbReference type="Pfam" id="PF03720">
    <property type="entry name" value="UDPG_MGDP_dh_C"/>
    <property type="match status" value="1"/>
</dbReference>
<dbReference type="Pfam" id="PF03721">
    <property type="entry name" value="UDPG_MGDP_dh_N"/>
    <property type="match status" value="1"/>
</dbReference>
<name>A0A316V1N0_9BASI</name>
<feature type="binding site" evidence="9">
    <location>
        <begin position="165"/>
        <end position="166"/>
    </location>
    <ligand>
        <name>NAD(+)</name>
        <dbReference type="ChEBI" id="CHEBI:57540"/>
    </ligand>
</feature>
<evidence type="ECO:0000256" key="1">
    <source>
        <dbReference type="ARBA" id="ARBA00004701"/>
    </source>
</evidence>
<feature type="binding site" evidence="9">
    <location>
        <begin position="37"/>
        <end position="42"/>
    </location>
    <ligand>
        <name>NAD(+)</name>
        <dbReference type="ChEBI" id="CHEBI:57540"/>
    </ligand>
</feature>
<dbReference type="SUPFAM" id="SSF48179">
    <property type="entry name" value="6-phosphogluconate dehydrogenase C-terminal domain-like"/>
    <property type="match status" value="1"/>
</dbReference>
<keyword evidence="5 7" id="KW-0520">NAD</keyword>
<comment type="catalytic activity">
    <reaction evidence="6 7">
        <text>UDP-alpha-D-glucose + 2 NAD(+) + H2O = UDP-alpha-D-glucuronate + 2 NADH + 3 H(+)</text>
        <dbReference type="Rhea" id="RHEA:23596"/>
        <dbReference type="ChEBI" id="CHEBI:15377"/>
        <dbReference type="ChEBI" id="CHEBI:15378"/>
        <dbReference type="ChEBI" id="CHEBI:57540"/>
        <dbReference type="ChEBI" id="CHEBI:57945"/>
        <dbReference type="ChEBI" id="CHEBI:58052"/>
        <dbReference type="ChEBI" id="CHEBI:58885"/>
        <dbReference type="EC" id="1.1.1.22"/>
    </reaction>
</comment>
<feature type="binding site" evidence="9">
    <location>
        <position position="67"/>
    </location>
    <ligand>
        <name>NAD(+)</name>
        <dbReference type="ChEBI" id="CHEBI:57540"/>
    </ligand>
</feature>
<dbReference type="Gene3D" id="3.40.50.720">
    <property type="entry name" value="NAD(P)-binding Rossmann-like Domain"/>
    <property type="match status" value="2"/>
</dbReference>
<dbReference type="GO" id="GO:0051287">
    <property type="term" value="F:NAD binding"/>
    <property type="evidence" value="ECO:0007669"/>
    <property type="project" value="InterPro"/>
</dbReference>
<accession>A0A316V1N0</accession>
<reference evidence="11 12" key="1">
    <citation type="journal article" date="2018" name="Mol. Biol. Evol.">
        <title>Broad Genomic Sampling Reveals a Smut Pathogenic Ancestry of the Fungal Clade Ustilaginomycotina.</title>
        <authorList>
            <person name="Kijpornyongpan T."/>
            <person name="Mondo S.J."/>
            <person name="Barry K."/>
            <person name="Sandor L."/>
            <person name="Lee J."/>
            <person name="Lipzen A."/>
            <person name="Pangilinan J."/>
            <person name="LaButti K."/>
            <person name="Hainaut M."/>
            <person name="Henrissat B."/>
            <person name="Grigoriev I.V."/>
            <person name="Spatafora J.W."/>
            <person name="Aime M.C."/>
        </authorList>
    </citation>
    <scope>NUCLEOTIDE SEQUENCE [LARGE SCALE GENOMIC DNA]</scope>
    <source>
        <strain evidence="11 12">MCA 5214</strain>
    </source>
</reference>
<evidence type="ECO:0000256" key="7">
    <source>
        <dbReference type="PIRNR" id="PIRNR000124"/>
    </source>
</evidence>
<dbReference type="EMBL" id="KZ819662">
    <property type="protein sequence ID" value="PWN30083.1"/>
    <property type="molecule type" value="Genomic_DNA"/>
</dbReference>
<feature type="binding site" evidence="9">
    <location>
        <position position="200"/>
    </location>
    <ligand>
        <name>NAD(+)</name>
        <dbReference type="ChEBI" id="CHEBI:57540"/>
    </ligand>
</feature>
<dbReference type="InterPro" id="IPR036291">
    <property type="entry name" value="NAD(P)-bd_dom_sf"/>
</dbReference>
<dbReference type="PIRSF" id="PIRSF000124">
    <property type="entry name" value="UDPglc_GDPman_dh"/>
    <property type="match status" value="1"/>
</dbReference>
<dbReference type="SUPFAM" id="SSF51735">
    <property type="entry name" value="NAD(P)-binding Rossmann-fold domains"/>
    <property type="match status" value="1"/>
</dbReference>
<dbReference type="InterPro" id="IPR036220">
    <property type="entry name" value="UDP-Glc/GDP-Man_DH_C_sf"/>
</dbReference>
<feature type="binding site" evidence="9">
    <location>
        <begin position="311"/>
        <end position="314"/>
    </location>
    <ligand>
        <name>NAD(+)</name>
        <dbReference type="ChEBI" id="CHEBI:57540"/>
    </ligand>
</feature>
<dbReference type="GeneID" id="37029300"/>
<evidence type="ECO:0000256" key="6">
    <source>
        <dbReference type="ARBA" id="ARBA00047473"/>
    </source>
</evidence>
<proteinExistence type="inferred from homology"/>
<evidence type="ECO:0000256" key="4">
    <source>
        <dbReference type="ARBA" id="ARBA00023002"/>
    </source>
</evidence>
<keyword evidence="4 7" id="KW-0560">Oxidoreductase</keyword>
<evidence type="ECO:0000256" key="3">
    <source>
        <dbReference type="ARBA" id="ARBA00012954"/>
    </source>
</evidence>
<dbReference type="NCBIfam" id="TIGR03026">
    <property type="entry name" value="NDP-sugDHase"/>
    <property type="match status" value="1"/>
</dbReference>
<dbReference type="EC" id="1.1.1.22" evidence="3 7"/>
<dbReference type="UniPathway" id="UPA00038">
    <property type="reaction ID" value="UER00491"/>
</dbReference>
<dbReference type="GO" id="GO:0005634">
    <property type="term" value="C:nucleus"/>
    <property type="evidence" value="ECO:0007669"/>
    <property type="project" value="TreeGrafter"/>
</dbReference>
<dbReference type="PIRSF" id="PIRSF500133">
    <property type="entry name" value="UDPglc_DH_euk"/>
    <property type="match status" value="1"/>
</dbReference>
<feature type="active site" description="Nucleophile" evidence="8">
    <location>
        <position position="311"/>
    </location>
</feature>
<dbReference type="GO" id="GO:0003979">
    <property type="term" value="F:UDP-glucose 6-dehydrogenase activity"/>
    <property type="evidence" value="ECO:0007669"/>
    <property type="project" value="UniProtKB-EC"/>
</dbReference>
<evidence type="ECO:0000313" key="12">
    <source>
        <dbReference type="Proteomes" id="UP000245884"/>
    </source>
</evidence>
<protein>
    <recommendedName>
        <fullName evidence="3 7">UDP-glucose 6-dehydrogenase</fullName>
        <ecNumber evidence="3 7">1.1.1.22</ecNumber>
    </recommendedName>
</protein>
<dbReference type="GO" id="GO:0006024">
    <property type="term" value="P:glycosaminoglycan biosynthetic process"/>
    <property type="evidence" value="ECO:0007669"/>
    <property type="project" value="TreeGrafter"/>
</dbReference>
<dbReference type="GO" id="GO:0006065">
    <property type="term" value="P:UDP-glucuronate biosynthetic process"/>
    <property type="evidence" value="ECO:0007669"/>
    <property type="project" value="UniProtKB-UniPathway"/>
</dbReference>
<sequence length="512" mass="55290">MATAASPLSTTTLGAANGTSLASPGIHPPVRSICCIGAGYVGGPTCSIIAARCPHIDVTIVDINPARIAAWNSDPDPLTGDLTGLPVFEPGLSDIVKECRGRNLFFSTDVDEAIRKADLVFVSVNTPTKKSGVGAGYAADLHYVESSTRRIAQVATSSKIIVEKSTVPCRTASSMRVILESNSRPGIHFDILSNPEFLAEGTAMRDLQAPDRVLIGSLDTESGQCAADRLSEVYENWVPAERIYMTGLWSSELSKLAANALLAQRISSINSLAAICESTGASIHEVAHACGLDRRIGPQFLQASVGFGGSCFQKDILNLVYLSESLGLTPVANYWKQVIEMNEWSKNRFAHKVVQTLFNTITGKKVAVLGFSFKDNTGDTRESPAITVCRFFRRELARVSIYDPKVPEAQIHADLVDREHDATGVVAPQGTNNVTVCSSALEACKDAEAVVVLSPWREFRCENLDWGHIYENMSKPAFVFDGRAMLDAEKLKKIGFKVHAVGTGPEKTDAWL</sequence>
<dbReference type="SUPFAM" id="SSF52413">
    <property type="entry name" value="UDP-glucose/GDP-mannose dehydrogenase C-terminal domain"/>
    <property type="match status" value="1"/>
</dbReference>
<dbReference type="Proteomes" id="UP000245884">
    <property type="component" value="Unassembled WGS sequence"/>
</dbReference>
<evidence type="ECO:0000256" key="5">
    <source>
        <dbReference type="ARBA" id="ARBA00023027"/>
    </source>
</evidence>
<dbReference type="RefSeq" id="XP_025364695.1">
    <property type="nucleotide sequence ID" value="XM_025507477.1"/>
</dbReference>
<dbReference type="InterPro" id="IPR017476">
    <property type="entry name" value="UDP-Glc/GDP-Man"/>
</dbReference>
<feature type="binding site" evidence="9">
    <location>
        <begin position="124"/>
        <end position="128"/>
    </location>
    <ligand>
        <name>NAD(+)</name>
        <dbReference type="ChEBI" id="CHEBI:57540"/>
    </ligand>
</feature>
<dbReference type="SMART" id="SM00984">
    <property type="entry name" value="UDPG_MGDP_dh_C"/>
    <property type="match status" value="1"/>
</dbReference>
<dbReference type="FunFam" id="1.20.5.100:FF:000001">
    <property type="entry name" value="UDP-glucose 6-dehydrogenase"/>
    <property type="match status" value="1"/>
</dbReference>